<dbReference type="GO" id="GO:0032040">
    <property type="term" value="C:small-subunit processome"/>
    <property type="evidence" value="ECO:0007669"/>
    <property type="project" value="TreeGrafter"/>
</dbReference>
<proteinExistence type="inferred from homology"/>
<dbReference type="RefSeq" id="XP_052119749.1">
    <property type="nucleotide sequence ID" value="XM_052263789.1"/>
</dbReference>
<comment type="subcellular location">
    <subcellularLocation>
        <location evidence="1">Nucleus</location>
    </subcellularLocation>
</comment>
<reference evidence="8" key="1">
    <citation type="submission" date="2025-08" db="UniProtKB">
        <authorList>
            <consortium name="RefSeq"/>
        </authorList>
    </citation>
    <scope>IDENTIFICATION</scope>
    <source>
        <tissue evidence="8">Whole organism</tissue>
    </source>
</reference>
<keyword evidence="7" id="KW-1185">Reference proteome</keyword>
<evidence type="ECO:0000313" key="7">
    <source>
        <dbReference type="Proteomes" id="UP000504606"/>
    </source>
</evidence>
<keyword evidence="3" id="KW-0597">Phosphoprotein</keyword>
<evidence type="ECO:0000313" key="8">
    <source>
        <dbReference type="RefSeq" id="XP_052119749.1"/>
    </source>
</evidence>
<dbReference type="InterPro" id="IPR007146">
    <property type="entry name" value="Sas10/Utp3/C1D"/>
</dbReference>
<accession>A0A9C6WV02</accession>
<dbReference type="KEGG" id="foc:113203497"/>
<feature type="region of interest" description="Disordered" evidence="5">
    <location>
        <begin position="1"/>
        <end position="113"/>
    </location>
</feature>
<dbReference type="Pfam" id="PF04000">
    <property type="entry name" value="Sas10_Utp3"/>
    <property type="match status" value="1"/>
</dbReference>
<dbReference type="AlphaFoldDB" id="A0A9C6WV02"/>
<dbReference type="InterPro" id="IPR018972">
    <property type="entry name" value="Sas10_C_dom"/>
</dbReference>
<evidence type="ECO:0000259" key="6">
    <source>
        <dbReference type="Pfam" id="PF09368"/>
    </source>
</evidence>
<evidence type="ECO:0000256" key="5">
    <source>
        <dbReference type="SAM" id="MobiDB-lite"/>
    </source>
</evidence>
<feature type="compositionally biased region" description="Acidic residues" evidence="5">
    <location>
        <begin position="421"/>
        <end position="436"/>
    </location>
</feature>
<dbReference type="PANTHER" id="PTHR13237:SF8">
    <property type="entry name" value="SOMETHING ABOUT SILENCING PROTEIN 10"/>
    <property type="match status" value="1"/>
</dbReference>
<evidence type="ECO:0000256" key="4">
    <source>
        <dbReference type="ARBA" id="ARBA00023242"/>
    </source>
</evidence>
<dbReference type="GeneID" id="113203497"/>
<evidence type="ECO:0000256" key="3">
    <source>
        <dbReference type="ARBA" id="ARBA00022553"/>
    </source>
</evidence>
<feature type="compositionally biased region" description="Basic residues" evidence="5">
    <location>
        <begin position="463"/>
        <end position="490"/>
    </location>
</feature>
<feature type="compositionally biased region" description="Basic and acidic residues" evidence="5">
    <location>
        <begin position="361"/>
        <end position="376"/>
    </location>
</feature>
<feature type="compositionally biased region" description="Acidic residues" evidence="5">
    <location>
        <begin position="70"/>
        <end position="106"/>
    </location>
</feature>
<organism evidence="7 8">
    <name type="scientific">Frankliniella occidentalis</name>
    <name type="common">Western flower thrips</name>
    <name type="synonym">Euthrips occidentalis</name>
    <dbReference type="NCBI Taxonomy" id="133901"/>
    <lineage>
        <taxon>Eukaryota</taxon>
        <taxon>Metazoa</taxon>
        <taxon>Ecdysozoa</taxon>
        <taxon>Arthropoda</taxon>
        <taxon>Hexapoda</taxon>
        <taxon>Insecta</taxon>
        <taxon>Pterygota</taxon>
        <taxon>Neoptera</taxon>
        <taxon>Paraneoptera</taxon>
        <taxon>Thysanoptera</taxon>
        <taxon>Terebrantia</taxon>
        <taxon>Thripoidea</taxon>
        <taxon>Thripidae</taxon>
        <taxon>Frankliniella</taxon>
    </lineage>
</organism>
<dbReference type="Pfam" id="PF09368">
    <property type="entry name" value="Sas10"/>
    <property type="match status" value="1"/>
</dbReference>
<sequence length="520" mass="59194">MKHSKKRGSNNFSSRTVQDDDIHLDKGTPYEPSDSEDDYTQQEKMLLEKVRSQSSKSRANKKVAVMDLPLYDDDDDDDDDNIEDAEDSDEEDDNDVNMDSDIEGKDDDFHLPDQRAWGKTKRNYYNTDYVDKDYGGFDGEDAAAAELEEQEAREIQKRLAAELDDNDFTLDVFTKNKDDDKLPTTPSEEIIKTDLSQLSSKQKLALLEKEAPELIGIISEFRDLMGELQNRLQPAISLVQEKRVSSSHLIHFIRTKYHLVNNYAMNMGFYLLLRARRLPVTAHPVVKRLLQFRQLLQQLQPLEKLASDHLDELLSAAKNGSLPVSNANGLESKKKTKSSLKLLSISETFEKDSADASSDNIHSEKVKRSKDKENIKSKLSNPDKSLTKDTMGKSSDLPWENSLDMEENGDVPWNSGFGSGSEDENENENEEMDDSGALDGSKADEDGSKRAITWQMSKNKGLTPHRKKEQRNPRVKHRNKFRKAKIRRKGQVREARTELKRYGGEMSGIKKTVTKSIKIK</sequence>
<dbReference type="GO" id="GO:0000462">
    <property type="term" value="P:maturation of SSU-rRNA from tricistronic rRNA transcript (SSU-rRNA, 5.8S rRNA, LSU-rRNA)"/>
    <property type="evidence" value="ECO:0007669"/>
    <property type="project" value="TreeGrafter"/>
</dbReference>
<evidence type="ECO:0000256" key="1">
    <source>
        <dbReference type="ARBA" id="ARBA00004123"/>
    </source>
</evidence>
<comment type="similarity">
    <text evidence="2">Belongs to the SAS10 family.</text>
</comment>
<dbReference type="Proteomes" id="UP000504606">
    <property type="component" value="Unplaced"/>
</dbReference>
<name>A0A9C6WV02_FRAOC</name>
<feature type="region of interest" description="Disordered" evidence="5">
    <location>
        <begin position="353"/>
        <end position="499"/>
    </location>
</feature>
<feature type="compositionally biased region" description="Basic and acidic residues" evidence="5">
    <location>
        <begin position="17"/>
        <end position="28"/>
    </location>
</feature>
<dbReference type="PANTHER" id="PTHR13237">
    <property type="entry name" value="SOMETHING ABOUT SILENCING PROTEIN 10-RELATED"/>
    <property type="match status" value="1"/>
</dbReference>
<gene>
    <name evidence="8" type="primary">LOC113203497</name>
</gene>
<keyword evidence="4" id="KW-0539">Nucleus</keyword>
<evidence type="ECO:0000256" key="2">
    <source>
        <dbReference type="ARBA" id="ARBA00010979"/>
    </source>
</evidence>
<dbReference type="CTD" id="31447"/>
<dbReference type="OrthoDB" id="1924577at2759"/>
<feature type="domain" description="Sas10 C-terminal" evidence="6">
    <location>
        <begin position="447"/>
        <end position="519"/>
    </location>
</feature>
<protein>
    <submittedName>
        <fullName evidence="8">Something about silencing protein 10</fullName>
    </submittedName>
</protein>